<dbReference type="PANTHER" id="PTHR30164:SF2">
    <property type="entry name" value="PROTEIN MTFA"/>
    <property type="match status" value="1"/>
</dbReference>
<name>A0A0C1KSQ0_9BACT</name>
<dbReference type="STRING" id="1349421.OI18_22795"/>
<dbReference type="PANTHER" id="PTHR30164">
    <property type="entry name" value="MTFA PEPTIDASE"/>
    <property type="match status" value="1"/>
</dbReference>
<sequence length="277" mass="33248">MIISSSSLLVVVLWGWHYVRYDIRRMKRDRFLPPVLYSEAGKDSQDQQHKWLLAHNLYYRSLHPDSQQVFLERTRIFMYYKKFEYQGLEPDPFIPLMISSAAIQLTFGLDDFRLDYFDRIYVFRTAYRMTLRQHYFQGHVSSKGIYLSWEHFMKGYQDYNDAHNVGIHEMAHALSFGFFSDPYTMPRQLRKRFNEYVENVRPIYRKMKDGEIALLDTYAGTNFNEFWAVSAESFFEKPMMMKLAEPELYQSMCKLLNQDPLEIMYSERPVHSISTKL</sequence>
<accession>A0A0C1KSQ0</accession>
<reference evidence="1 2" key="1">
    <citation type="submission" date="2014-11" db="EMBL/GenBank/DDBJ databases">
        <title>Genome sequence of Flavihumibacter solisilvae 3-3.</title>
        <authorList>
            <person name="Zhou G."/>
            <person name="Li M."/>
            <person name="Wang G."/>
        </authorList>
    </citation>
    <scope>NUCLEOTIDE SEQUENCE [LARGE SCALE GENOMIC DNA]</scope>
    <source>
        <strain evidence="1 2">3-3</strain>
    </source>
</reference>
<dbReference type="AlphaFoldDB" id="A0A0C1KSQ0"/>
<organism evidence="1 2">
    <name type="scientific">Flavihumibacter solisilvae</name>
    <dbReference type="NCBI Taxonomy" id="1349421"/>
    <lineage>
        <taxon>Bacteria</taxon>
        <taxon>Pseudomonadati</taxon>
        <taxon>Bacteroidota</taxon>
        <taxon>Chitinophagia</taxon>
        <taxon>Chitinophagales</taxon>
        <taxon>Chitinophagaceae</taxon>
        <taxon>Flavihumibacter</taxon>
    </lineage>
</organism>
<dbReference type="Gene3D" id="1.10.472.150">
    <property type="entry name" value="Glucose-regulated metallo-peptidase M90, N-terminal domain"/>
    <property type="match status" value="1"/>
</dbReference>
<evidence type="ECO:0000313" key="2">
    <source>
        <dbReference type="Proteomes" id="UP000031408"/>
    </source>
</evidence>
<dbReference type="GO" id="GO:0005829">
    <property type="term" value="C:cytosol"/>
    <property type="evidence" value="ECO:0007669"/>
    <property type="project" value="TreeGrafter"/>
</dbReference>
<evidence type="ECO:0008006" key="3">
    <source>
        <dbReference type="Google" id="ProtNLM"/>
    </source>
</evidence>
<dbReference type="Gene3D" id="3.40.390.10">
    <property type="entry name" value="Collagenase (Catalytic Domain)"/>
    <property type="match status" value="1"/>
</dbReference>
<dbReference type="InterPro" id="IPR042252">
    <property type="entry name" value="MtfA_N"/>
</dbReference>
<dbReference type="GO" id="GO:0008237">
    <property type="term" value="F:metallopeptidase activity"/>
    <property type="evidence" value="ECO:0007669"/>
    <property type="project" value="InterPro"/>
</dbReference>
<dbReference type="CDD" id="cd20170">
    <property type="entry name" value="Peptidase_M90-like"/>
    <property type="match status" value="1"/>
</dbReference>
<proteinExistence type="predicted"/>
<comment type="caution">
    <text evidence="1">The sequence shown here is derived from an EMBL/GenBank/DDBJ whole genome shotgun (WGS) entry which is preliminary data.</text>
</comment>
<dbReference type="InterPro" id="IPR010384">
    <property type="entry name" value="MtfA_fam"/>
</dbReference>
<keyword evidence="2" id="KW-1185">Reference proteome</keyword>
<gene>
    <name evidence="1" type="ORF">OI18_22795</name>
</gene>
<dbReference type="Proteomes" id="UP000031408">
    <property type="component" value="Unassembled WGS sequence"/>
</dbReference>
<dbReference type="SUPFAM" id="SSF55486">
    <property type="entry name" value="Metalloproteases ('zincins'), catalytic domain"/>
    <property type="match status" value="1"/>
</dbReference>
<dbReference type="InterPro" id="IPR024079">
    <property type="entry name" value="MetalloPept_cat_dom_sf"/>
</dbReference>
<dbReference type="EMBL" id="JSVC01000045">
    <property type="protein sequence ID" value="KIC90727.1"/>
    <property type="molecule type" value="Genomic_DNA"/>
</dbReference>
<protein>
    <recommendedName>
        <fullName evidence="3">DgsA anti-repressor MtfA</fullName>
    </recommendedName>
</protein>
<dbReference type="Pfam" id="PF06167">
    <property type="entry name" value="Peptidase_M90"/>
    <property type="match status" value="1"/>
</dbReference>
<evidence type="ECO:0000313" key="1">
    <source>
        <dbReference type="EMBL" id="KIC90727.1"/>
    </source>
</evidence>
<dbReference type="GO" id="GO:0004177">
    <property type="term" value="F:aminopeptidase activity"/>
    <property type="evidence" value="ECO:0007669"/>
    <property type="project" value="TreeGrafter"/>
</dbReference>